<reference evidence="9" key="1">
    <citation type="journal article" date="2019" name="Int. J. Syst. Evol. Microbiol.">
        <title>The Global Catalogue of Microorganisms (GCM) 10K type strain sequencing project: providing services to taxonomists for standard genome sequencing and annotation.</title>
        <authorList>
            <consortium name="The Broad Institute Genomics Platform"/>
            <consortium name="The Broad Institute Genome Sequencing Center for Infectious Disease"/>
            <person name="Wu L."/>
            <person name="Ma J."/>
        </authorList>
    </citation>
    <scope>NUCLEOTIDE SEQUENCE [LARGE SCALE GENOMIC DNA]</scope>
    <source>
        <strain evidence="9">CCUG 61707</strain>
    </source>
</reference>
<dbReference type="SUPFAM" id="SSF56349">
    <property type="entry name" value="DNA breaking-rejoining enzymes"/>
    <property type="match status" value="1"/>
</dbReference>
<keyword evidence="4" id="KW-0233">DNA recombination</keyword>
<accession>A0ABW3I6N5</accession>
<dbReference type="InterPro" id="IPR002104">
    <property type="entry name" value="Integrase_catalytic"/>
</dbReference>
<dbReference type="Gene3D" id="1.10.443.10">
    <property type="entry name" value="Intergrase catalytic core"/>
    <property type="match status" value="1"/>
</dbReference>
<evidence type="ECO:0000313" key="8">
    <source>
        <dbReference type="EMBL" id="MFD0965322.1"/>
    </source>
</evidence>
<dbReference type="Pfam" id="PF00589">
    <property type="entry name" value="Phage_integrase"/>
    <property type="match status" value="1"/>
</dbReference>
<dbReference type="InterPro" id="IPR010998">
    <property type="entry name" value="Integrase_recombinase_N"/>
</dbReference>
<keyword evidence="9" id="KW-1185">Reference proteome</keyword>
<evidence type="ECO:0000256" key="4">
    <source>
        <dbReference type="ARBA" id="ARBA00023172"/>
    </source>
</evidence>
<keyword evidence="2" id="KW-0229">DNA integration</keyword>
<dbReference type="PROSITE" id="PS51900">
    <property type="entry name" value="CB"/>
    <property type="match status" value="1"/>
</dbReference>
<evidence type="ECO:0000259" key="6">
    <source>
        <dbReference type="PROSITE" id="PS51898"/>
    </source>
</evidence>
<evidence type="ECO:0000256" key="1">
    <source>
        <dbReference type="ARBA" id="ARBA00008857"/>
    </source>
</evidence>
<keyword evidence="3 5" id="KW-0238">DNA-binding</keyword>
<protein>
    <submittedName>
        <fullName evidence="8">Tyrosine-type recombinase/integrase</fullName>
    </submittedName>
</protein>
<feature type="domain" description="Core-binding (CB)" evidence="7">
    <location>
        <begin position="69"/>
        <end position="149"/>
    </location>
</feature>
<gene>
    <name evidence="8" type="ORF">ACFQ02_00365</name>
</gene>
<dbReference type="PANTHER" id="PTHR30349:SF64">
    <property type="entry name" value="PROPHAGE INTEGRASE INTD-RELATED"/>
    <property type="match status" value="1"/>
</dbReference>
<evidence type="ECO:0000259" key="7">
    <source>
        <dbReference type="PROSITE" id="PS51900"/>
    </source>
</evidence>
<comment type="caution">
    <text evidence="8">The sequence shown here is derived from an EMBL/GenBank/DDBJ whole genome shotgun (WGS) entry which is preliminary data.</text>
</comment>
<dbReference type="EMBL" id="JBHTJN010000001">
    <property type="protein sequence ID" value="MFD0965322.1"/>
    <property type="molecule type" value="Genomic_DNA"/>
</dbReference>
<dbReference type="RefSeq" id="WP_380817854.1">
    <property type="nucleotide sequence ID" value="NZ_JBHTJN010000001.1"/>
</dbReference>
<dbReference type="Gene3D" id="1.10.150.130">
    <property type="match status" value="1"/>
</dbReference>
<dbReference type="Pfam" id="PF09003">
    <property type="entry name" value="Arm-DNA-bind_1"/>
    <property type="match status" value="1"/>
</dbReference>
<comment type="similarity">
    <text evidence="1">Belongs to the 'phage' integrase family.</text>
</comment>
<dbReference type="InterPro" id="IPR013762">
    <property type="entry name" value="Integrase-like_cat_sf"/>
</dbReference>
<proteinExistence type="inferred from homology"/>
<dbReference type="Proteomes" id="UP001596996">
    <property type="component" value="Unassembled WGS sequence"/>
</dbReference>
<dbReference type="Gene3D" id="3.30.160.60">
    <property type="entry name" value="Classic Zinc Finger"/>
    <property type="match status" value="1"/>
</dbReference>
<organism evidence="8 9">
    <name type="scientific">Seminibacterium arietis</name>
    <dbReference type="NCBI Taxonomy" id="1173502"/>
    <lineage>
        <taxon>Bacteria</taxon>
        <taxon>Pseudomonadati</taxon>
        <taxon>Pseudomonadota</taxon>
        <taxon>Gammaproteobacteria</taxon>
        <taxon>Pasteurellales</taxon>
        <taxon>Pasteurellaceae</taxon>
        <taxon>Seminibacterium</taxon>
    </lineage>
</organism>
<dbReference type="InterPro" id="IPR050090">
    <property type="entry name" value="Tyrosine_recombinase_XerCD"/>
</dbReference>
<dbReference type="InterPro" id="IPR015094">
    <property type="entry name" value="Integrase_lambda-typ_DNA-bd_N"/>
</dbReference>
<dbReference type="PROSITE" id="PS51898">
    <property type="entry name" value="TYR_RECOMBINASE"/>
    <property type="match status" value="1"/>
</dbReference>
<sequence>MGRPRKKENQDLPQNLLCRRRKRKNGTFIDYFFYVTSDKKEKSLGTDRYSAILEAAKLNYQWVKIPENVFFIDVAKRYQELVLPSKANNTIKANQRAIKLLCQFFGDPPAPLDKIEPRHIKQYLEWRKKTPAAANIDISVFNTIWNYARECGYTNKTSPSQGIKKYSIKFRDVYAEDFVLEKIYQCANQLMKDIIDTAYLLGQRPVDLCNIHKSHIHNNILHITQQKTGKKVRFEIVGKFKEIVERRLTNSDWLFLNHYNRKLTAATLSNYFKELRKKAMKQFPELANEIAKIQIRDMRAKAATDISLFANSEQAQKNLGHTSQKMTQHYIRKEKVLKPTDELL</sequence>
<dbReference type="PANTHER" id="PTHR30349">
    <property type="entry name" value="PHAGE INTEGRASE-RELATED"/>
    <property type="match status" value="1"/>
</dbReference>
<evidence type="ECO:0000256" key="5">
    <source>
        <dbReference type="PROSITE-ProRule" id="PRU01248"/>
    </source>
</evidence>
<dbReference type="InterPro" id="IPR011010">
    <property type="entry name" value="DNA_brk_join_enz"/>
</dbReference>
<dbReference type="InterPro" id="IPR044068">
    <property type="entry name" value="CB"/>
</dbReference>
<evidence type="ECO:0000256" key="2">
    <source>
        <dbReference type="ARBA" id="ARBA00022908"/>
    </source>
</evidence>
<evidence type="ECO:0000256" key="3">
    <source>
        <dbReference type="ARBA" id="ARBA00023125"/>
    </source>
</evidence>
<evidence type="ECO:0000313" key="9">
    <source>
        <dbReference type="Proteomes" id="UP001596996"/>
    </source>
</evidence>
<feature type="domain" description="Tyr recombinase" evidence="6">
    <location>
        <begin position="169"/>
        <end position="344"/>
    </location>
</feature>
<name>A0ABW3I6N5_9PAST</name>